<feature type="domain" description="Tc1-like transposase DDE" evidence="1">
    <location>
        <begin position="1"/>
        <end position="40"/>
    </location>
</feature>
<protein>
    <submittedName>
        <fullName evidence="2">Transposase</fullName>
    </submittedName>
</protein>
<evidence type="ECO:0000259" key="1">
    <source>
        <dbReference type="Pfam" id="PF13358"/>
    </source>
</evidence>
<evidence type="ECO:0000313" key="2">
    <source>
        <dbReference type="EMBL" id="VAX36602.1"/>
    </source>
</evidence>
<dbReference type="AlphaFoldDB" id="A0A3B1D7C7"/>
<accession>A0A3B1D7C7</accession>
<dbReference type="InterPro" id="IPR038717">
    <property type="entry name" value="Tc1-like_DDE_dom"/>
</dbReference>
<name>A0A3B1D7C7_9ZZZZ</name>
<feature type="non-terminal residue" evidence="2">
    <location>
        <position position="1"/>
    </location>
</feature>
<proteinExistence type="predicted"/>
<sequence length="79" mass="9493">RFDFIYTPKHGSWLNMAEIELHVLNSQCLNRHISTLKEIKCEVNAWQNHRNNKLSKIDWQFTNEKARIKLKRLYPSIIA</sequence>
<dbReference type="Pfam" id="PF13358">
    <property type="entry name" value="DDE_3"/>
    <property type="match status" value="1"/>
</dbReference>
<gene>
    <name evidence="2" type="ORF">MNBD_UNCLBAC01-1189</name>
</gene>
<organism evidence="2">
    <name type="scientific">hydrothermal vent metagenome</name>
    <dbReference type="NCBI Taxonomy" id="652676"/>
    <lineage>
        <taxon>unclassified sequences</taxon>
        <taxon>metagenomes</taxon>
        <taxon>ecological metagenomes</taxon>
    </lineage>
</organism>
<dbReference type="EMBL" id="UOGJ01000101">
    <property type="protein sequence ID" value="VAX36602.1"/>
    <property type="molecule type" value="Genomic_DNA"/>
</dbReference>
<reference evidence="2" key="1">
    <citation type="submission" date="2018-06" db="EMBL/GenBank/DDBJ databases">
        <authorList>
            <person name="Zhirakovskaya E."/>
        </authorList>
    </citation>
    <scope>NUCLEOTIDE SEQUENCE</scope>
</reference>